<sequence length="91" mass="10248">PSTDKLQLFTSAIATIENQLPIPDEYKNKNLKESPIAVVNEIYNGGDVPLPWLTAYNLPVDNEIIKKAGSKLTLIKNIQEGIQFQIERLRN</sequence>
<gene>
    <name evidence="3" type="ORF">OTI717_LOCUS35877</name>
</gene>
<feature type="non-terminal residue" evidence="3">
    <location>
        <position position="1"/>
    </location>
</feature>
<evidence type="ECO:0000256" key="1">
    <source>
        <dbReference type="ARBA" id="ARBA00022723"/>
    </source>
</evidence>
<evidence type="ECO:0000256" key="2">
    <source>
        <dbReference type="ARBA" id="ARBA00022801"/>
    </source>
</evidence>
<keyword evidence="2" id="KW-0378">Hydrolase</keyword>
<evidence type="ECO:0000313" key="3">
    <source>
        <dbReference type="EMBL" id="CAF4143829.1"/>
    </source>
</evidence>
<protein>
    <submittedName>
        <fullName evidence="3">Uncharacterized protein</fullName>
    </submittedName>
</protein>
<name>A0A819XS16_9BILA</name>
<evidence type="ECO:0000313" key="4">
    <source>
        <dbReference type="Proteomes" id="UP000663823"/>
    </source>
</evidence>
<dbReference type="PANTHER" id="PTHR23422">
    <property type="entry name" value="DIPEPTIDYL PEPTIDASE III-RELATED"/>
    <property type="match status" value="1"/>
</dbReference>
<dbReference type="GO" id="GO:0005737">
    <property type="term" value="C:cytoplasm"/>
    <property type="evidence" value="ECO:0007669"/>
    <property type="project" value="TreeGrafter"/>
</dbReference>
<dbReference type="AlphaFoldDB" id="A0A819XS16"/>
<dbReference type="GO" id="GO:0046872">
    <property type="term" value="F:metal ion binding"/>
    <property type="evidence" value="ECO:0007669"/>
    <property type="project" value="UniProtKB-KW"/>
</dbReference>
<comment type="caution">
    <text evidence="3">The sequence shown here is derived from an EMBL/GenBank/DDBJ whole genome shotgun (WGS) entry which is preliminary data.</text>
</comment>
<dbReference type="PANTHER" id="PTHR23422:SF9">
    <property type="entry name" value="ZN-DEPENDENT HYDROLASE"/>
    <property type="match status" value="1"/>
</dbReference>
<proteinExistence type="predicted"/>
<dbReference type="Proteomes" id="UP000663823">
    <property type="component" value="Unassembled WGS sequence"/>
</dbReference>
<dbReference type="InterPro" id="IPR039461">
    <property type="entry name" value="Peptidase_M49"/>
</dbReference>
<accession>A0A819XS16</accession>
<dbReference type="GO" id="GO:0008239">
    <property type="term" value="F:dipeptidyl-peptidase activity"/>
    <property type="evidence" value="ECO:0007669"/>
    <property type="project" value="TreeGrafter"/>
</dbReference>
<organism evidence="3 4">
    <name type="scientific">Rotaria sordida</name>
    <dbReference type="NCBI Taxonomy" id="392033"/>
    <lineage>
        <taxon>Eukaryota</taxon>
        <taxon>Metazoa</taxon>
        <taxon>Spiralia</taxon>
        <taxon>Gnathifera</taxon>
        <taxon>Rotifera</taxon>
        <taxon>Eurotatoria</taxon>
        <taxon>Bdelloidea</taxon>
        <taxon>Philodinida</taxon>
        <taxon>Philodinidae</taxon>
        <taxon>Rotaria</taxon>
    </lineage>
</organism>
<dbReference type="EMBL" id="CAJOAX010014428">
    <property type="protein sequence ID" value="CAF4143829.1"/>
    <property type="molecule type" value="Genomic_DNA"/>
</dbReference>
<keyword evidence="1" id="KW-0479">Metal-binding</keyword>
<reference evidence="3" key="1">
    <citation type="submission" date="2021-02" db="EMBL/GenBank/DDBJ databases">
        <authorList>
            <person name="Nowell W R."/>
        </authorList>
    </citation>
    <scope>NUCLEOTIDE SEQUENCE</scope>
</reference>